<name>A0ABU9DGK7_9BACL</name>
<dbReference type="RefSeq" id="WP_341414370.1">
    <property type="nucleotide sequence ID" value="NZ_JBBPCC010000002.1"/>
</dbReference>
<organism evidence="2 3">
    <name type="scientific">Paenibacillus filicis</name>
    <dbReference type="NCBI Taxonomy" id="669464"/>
    <lineage>
        <taxon>Bacteria</taxon>
        <taxon>Bacillati</taxon>
        <taxon>Bacillota</taxon>
        <taxon>Bacilli</taxon>
        <taxon>Bacillales</taxon>
        <taxon>Paenibacillaceae</taxon>
        <taxon>Paenibacillus</taxon>
    </lineage>
</organism>
<dbReference type="Gene3D" id="1.10.150.20">
    <property type="entry name" value="5' to 3' exonuclease, C-terminal subdomain"/>
    <property type="match status" value="1"/>
</dbReference>
<protein>
    <submittedName>
        <fullName evidence="2">DNA-binding protein</fullName>
    </submittedName>
</protein>
<proteinExistence type="predicted"/>
<evidence type="ECO:0000313" key="2">
    <source>
        <dbReference type="EMBL" id="MEK8127317.1"/>
    </source>
</evidence>
<reference evidence="2 3" key="1">
    <citation type="submission" date="2024-04" db="EMBL/GenBank/DDBJ databases">
        <title>draft genome sequnece of Paenibacillus filicis.</title>
        <authorList>
            <person name="Kim D.-U."/>
        </authorList>
    </citation>
    <scope>NUCLEOTIDE SEQUENCE [LARGE SCALE GENOMIC DNA]</scope>
    <source>
        <strain evidence="2 3">KACC14197</strain>
    </source>
</reference>
<evidence type="ECO:0000313" key="3">
    <source>
        <dbReference type="Proteomes" id="UP001469365"/>
    </source>
</evidence>
<dbReference type="Proteomes" id="UP001469365">
    <property type="component" value="Unassembled WGS sequence"/>
</dbReference>
<dbReference type="GO" id="GO:0003677">
    <property type="term" value="F:DNA binding"/>
    <property type="evidence" value="ECO:0007669"/>
    <property type="project" value="UniProtKB-KW"/>
</dbReference>
<dbReference type="EMBL" id="JBBPCC010000002">
    <property type="protein sequence ID" value="MEK8127317.1"/>
    <property type="molecule type" value="Genomic_DNA"/>
</dbReference>
<accession>A0ABU9DGK7</accession>
<evidence type="ECO:0000256" key="1">
    <source>
        <dbReference type="SAM" id="MobiDB-lite"/>
    </source>
</evidence>
<keyword evidence="3" id="KW-1185">Reference proteome</keyword>
<comment type="caution">
    <text evidence="2">The sequence shown here is derived from an EMBL/GenBank/DDBJ whole genome shotgun (WGS) entry which is preliminary data.</text>
</comment>
<sequence length="82" mass="8781">MTNGREMKSSESAMPVDAETDLPDELSQPARRALLGAGYSRLEQLAGLKEADILRLHGMGPKGIKQLRQALAARGQSFADGT</sequence>
<feature type="region of interest" description="Disordered" evidence="1">
    <location>
        <begin position="1"/>
        <end position="27"/>
    </location>
</feature>
<gene>
    <name evidence="2" type="ORF">WMW72_05255</name>
</gene>
<keyword evidence="2" id="KW-0238">DNA-binding</keyword>
<dbReference type="SUPFAM" id="SSF47789">
    <property type="entry name" value="C-terminal domain of RNA polymerase alpha subunit"/>
    <property type="match status" value="1"/>
</dbReference>